<proteinExistence type="predicted"/>
<evidence type="ECO:0000313" key="3">
    <source>
        <dbReference type="Proteomes" id="UP000006633"/>
    </source>
</evidence>
<reference evidence="2 3" key="1">
    <citation type="journal article" date="2012" name="Stand. Genomic Sci.">
        <title>Complete genome sequence of the facultatively chemolithoautotrophic and methylotrophic alpha Proteobacterium Starkeya novella type strain (ATCC 8093(T)).</title>
        <authorList>
            <person name="Kappler U."/>
            <person name="Davenport K."/>
            <person name="Beatson S."/>
            <person name="Lucas S."/>
            <person name="Lapidus A."/>
            <person name="Copeland A."/>
            <person name="Berry K.W."/>
            <person name="Glavina Del Rio T."/>
            <person name="Hammon N."/>
            <person name="Dalin E."/>
            <person name="Tice H."/>
            <person name="Pitluck S."/>
            <person name="Richardson P."/>
            <person name="Bruce D."/>
            <person name="Goodwin L.A."/>
            <person name="Han C."/>
            <person name="Tapia R."/>
            <person name="Detter J.C."/>
            <person name="Chang Y.J."/>
            <person name="Jeffries C.D."/>
            <person name="Land M."/>
            <person name="Hauser L."/>
            <person name="Kyrpides N.C."/>
            <person name="Goker M."/>
            <person name="Ivanova N."/>
            <person name="Klenk H.P."/>
            <person name="Woyke T."/>
        </authorList>
    </citation>
    <scope>NUCLEOTIDE SEQUENCE [LARGE SCALE GENOMIC DNA]</scope>
    <source>
        <strain evidence="3">ATCC 8093 / DSM 506 / JCM 20403 / CCM 1077 / IAM 12100 / NBRC 12443 / NCIMB 10456</strain>
    </source>
</reference>
<keyword evidence="3" id="KW-1185">Reference proteome</keyword>
<evidence type="ECO:0000313" key="2">
    <source>
        <dbReference type="EMBL" id="ADH90322.1"/>
    </source>
</evidence>
<gene>
    <name evidence="2" type="ordered locus">Snov_3047</name>
</gene>
<sequence>MSGSHSASSGVVWPWPSRIPPIILAYGGSVLAALAFERFLHSAMSAGYAAIVVVPGGLAAGIAAFALSFTPRRRLVVLAATVIVALLPLGVIALSFDFQQYRSIFEERAWRLGLLFAALVVLATSVLIAAGVLPAHRRGART</sequence>
<accession>D7A791</accession>
<dbReference type="Proteomes" id="UP000006633">
    <property type="component" value="Chromosome"/>
</dbReference>
<organism evidence="2 3">
    <name type="scientific">Ancylobacter novellus (strain ATCC 8093 / DSM 506 / JCM 20403 / CCM 1077 / IAM 12100 / NBRC 12443 / NCIMB 10456)</name>
    <name type="common">Starkeya novella</name>
    <dbReference type="NCBI Taxonomy" id="639283"/>
    <lineage>
        <taxon>Bacteria</taxon>
        <taxon>Pseudomonadati</taxon>
        <taxon>Pseudomonadota</taxon>
        <taxon>Alphaproteobacteria</taxon>
        <taxon>Hyphomicrobiales</taxon>
        <taxon>Xanthobacteraceae</taxon>
        <taxon>Ancylobacter</taxon>
    </lineage>
</organism>
<dbReference type="KEGG" id="sno:Snov_3047"/>
<feature type="transmembrane region" description="Helical" evidence="1">
    <location>
        <begin position="110"/>
        <end position="133"/>
    </location>
</feature>
<keyword evidence="1" id="KW-1133">Transmembrane helix</keyword>
<feature type="transmembrane region" description="Helical" evidence="1">
    <location>
        <begin position="48"/>
        <end position="69"/>
    </location>
</feature>
<dbReference type="EMBL" id="CP002026">
    <property type="protein sequence ID" value="ADH90322.1"/>
    <property type="molecule type" value="Genomic_DNA"/>
</dbReference>
<dbReference type="AlphaFoldDB" id="D7A791"/>
<evidence type="ECO:0000256" key="1">
    <source>
        <dbReference type="SAM" id="Phobius"/>
    </source>
</evidence>
<dbReference type="STRING" id="639283.Snov_3047"/>
<dbReference type="HOGENOM" id="CLU_1814638_0_0_5"/>
<keyword evidence="1" id="KW-0812">Transmembrane</keyword>
<protein>
    <submittedName>
        <fullName evidence="2">Uncharacterized protein</fullName>
    </submittedName>
</protein>
<dbReference type="RefSeq" id="WP_013167825.1">
    <property type="nucleotide sequence ID" value="NC_014217.1"/>
</dbReference>
<name>D7A791_ANCN5</name>
<feature type="transmembrane region" description="Helical" evidence="1">
    <location>
        <begin position="75"/>
        <end position="98"/>
    </location>
</feature>
<keyword evidence="1" id="KW-0472">Membrane</keyword>